<feature type="compositionally biased region" description="Low complexity" evidence="1">
    <location>
        <begin position="252"/>
        <end position="261"/>
    </location>
</feature>
<feature type="region of interest" description="Disordered" evidence="1">
    <location>
        <begin position="183"/>
        <end position="207"/>
    </location>
</feature>
<dbReference type="RefSeq" id="XP_018073735.1">
    <property type="nucleotide sequence ID" value="XM_018219616.1"/>
</dbReference>
<keyword evidence="2" id="KW-0812">Transmembrane</keyword>
<feature type="region of interest" description="Disordered" evidence="1">
    <location>
        <begin position="222"/>
        <end position="268"/>
    </location>
</feature>
<dbReference type="KEGG" id="psco:LY89DRAFT_731779"/>
<name>A0A194XGQ3_MOLSC</name>
<reference evidence="3 4" key="1">
    <citation type="submission" date="2015-10" db="EMBL/GenBank/DDBJ databases">
        <title>Full genome of DAOMC 229536 Phialocephala scopiformis, a fungal endophyte of spruce producing the potent anti-insectan compound rugulosin.</title>
        <authorList>
            <consortium name="DOE Joint Genome Institute"/>
            <person name="Walker A.K."/>
            <person name="Frasz S.L."/>
            <person name="Seifert K.A."/>
            <person name="Miller J.D."/>
            <person name="Mondo S.J."/>
            <person name="Labutti K."/>
            <person name="Lipzen A."/>
            <person name="Dockter R."/>
            <person name="Kennedy M."/>
            <person name="Grigoriev I.V."/>
            <person name="Spatafora J.W."/>
        </authorList>
    </citation>
    <scope>NUCLEOTIDE SEQUENCE [LARGE SCALE GENOMIC DNA]</scope>
    <source>
        <strain evidence="3 4">CBS 120377</strain>
    </source>
</reference>
<proteinExistence type="predicted"/>
<dbReference type="AlphaFoldDB" id="A0A194XGQ3"/>
<evidence type="ECO:0000313" key="3">
    <source>
        <dbReference type="EMBL" id="KUJ19380.1"/>
    </source>
</evidence>
<dbReference type="Proteomes" id="UP000070700">
    <property type="component" value="Unassembled WGS sequence"/>
</dbReference>
<keyword evidence="2" id="KW-0472">Membrane</keyword>
<feature type="compositionally biased region" description="Polar residues" evidence="1">
    <location>
        <begin position="191"/>
        <end position="205"/>
    </location>
</feature>
<organism evidence="3 4">
    <name type="scientific">Mollisia scopiformis</name>
    <name type="common">Conifer needle endophyte fungus</name>
    <name type="synonym">Phialocephala scopiformis</name>
    <dbReference type="NCBI Taxonomy" id="149040"/>
    <lineage>
        <taxon>Eukaryota</taxon>
        <taxon>Fungi</taxon>
        <taxon>Dikarya</taxon>
        <taxon>Ascomycota</taxon>
        <taxon>Pezizomycotina</taxon>
        <taxon>Leotiomycetes</taxon>
        <taxon>Helotiales</taxon>
        <taxon>Mollisiaceae</taxon>
        <taxon>Mollisia</taxon>
    </lineage>
</organism>
<dbReference type="InParanoid" id="A0A194XGQ3"/>
<dbReference type="EMBL" id="KQ947411">
    <property type="protein sequence ID" value="KUJ19380.1"/>
    <property type="molecule type" value="Genomic_DNA"/>
</dbReference>
<protein>
    <submittedName>
        <fullName evidence="3">Uncharacterized protein</fullName>
    </submittedName>
</protein>
<dbReference type="GeneID" id="28829342"/>
<keyword evidence="2" id="KW-1133">Transmembrane helix</keyword>
<accession>A0A194XGQ3</accession>
<evidence type="ECO:0000256" key="1">
    <source>
        <dbReference type="SAM" id="MobiDB-lite"/>
    </source>
</evidence>
<keyword evidence="4" id="KW-1185">Reference proteome</keyword>
<evidence type="ECO:0000313" key="4">
    <source>
        <dbReference type="Proteomes" id="UP000070700"/>
    </source>
</evidence>
<sequence length="362" mass="38405">MASALPASLSLYGATVTRTFTTTYNATPNELSYTILYPPASVIGSLQFTVVPPYSPNQIAPSPPPTLTLTDVVGIAYSNNGVPLMTATLAQGAAHSTPTYVTVVPSASSTVVVTTGGSCVDWSCWGQGKQGGFIACVIILLVALIIGLWWIFQVRPNILGRWGKAKPSDDEELGIPGLDIVPRRRRRRSSDSGTVTEQVIRNSRTMEVVPEGTMTVPAYRVYHSSSGSSSDPRVGEPIVNGGLDRISRHSKSSSSSGSSRGSIKKRSSTYIGELHPYRSIYTNTPAPPVPDDVSVKDWAYDAAVAGEIGGIEAVPGSNVWKGSIGYRKPKGRRTSQHCAEARKSVSGVLVTKPVNPSACVIN</sequence>
<feature type="transmembrane region" description="Helical" evidence="2">
    <location>
        <begin position="132"/>
        <end position="152"/>
    </location>
</feature>
<evidence type="ECO:0000256" key="2">
    <source>
        <dbReference type="SAM" id="Phobius"/>
    </source>
</evidence>
<gene>
    <name evidence="3" type="ORF">LY89DRAFT_731779</name>
</gene>